<dbReference type="SUPFAM" id="SSF54523">
    <property type="entry name" value="Pili subunits"/>
    <property type="match status" value="1"/>
</dbReference>
<keyword evidence="9" id="KW-0472">Membrane</keyword>
<dbReference type="GO" id="GO:0009986">
    <property type="term" value="C:cell surface"/>
    <property type="evidence" value="ECO:0007669"/>
    <property type="project" value="UniProtKB-SubCell"/>
</dbReference>
<keyword evidence="7" id="KW-0732">Signal</keyword>
<accession>A0A378PRB1</accession>
<evidence type="ECO:0000256" key="2">
    <source>
        <dbReference type="ARBA" id="ARBA00004442"/>
    </source>
</evidence>
<feature type="domain" description="Trimeric autotransporter adhesin YadA-like stalk" evidence="14">
    <location>
        <begin position="979"/>
        <end position="1003"/>
    </location>
</feature>
<name>A0A378PRB1_9GAMM</name>
<dbReference type="Pfam" id="PF05662">
    <property type="entry name" value="YadA_stalk"/>
    <property type="match status" value="6"/>
</dbReference>
<proteinExistence type="inferred from homology"/>
<dbReference type="SUPFAM" id="SSF101967">
    <property type="entry name" value="Adhesin YadA, collagen-binding domain"/>
    <property type="match status" value="5"/>
</dbReference>
<dbReference type="InterPro" id="IPR008635">
    <property type="entry name" value="Coiled_stalk_dom"/>
</dbReference>
<evidence type="ECO:0000256" key="10">
    <source>
        <dbReference type="ARBA" id="ARBA00023237"/>
    </source>
</evidence>
<dbReference type="Gene3D" id="2.20.70.140">
    <property type="match status" value="1"/>
</dbReference>
<feature type="region of interest" description="Disordered" evidence="11">
    <location>
        <begin position="1005"/>
        <end position="1028"/>
    </location>
</feature>
<keyword evidence="4" id="KW-0813">Transport</keyword>
<dbReference type="Pfam" id="PF03895">
    <property type="entry name" value="YadA_anchor"/>
    <property type="match status" value="1"/>
</dbReference>
<feature type="domain" description="Trimeric autotransporter adhesin YadA-like head" evidence="13">
    <location>
        <begin position="225"/>
        <end position="247"/>
    </location>
</feature>
<evidence type="ECO:0000256" key="4">
    <source>
        <dbReference type="ARBA" id="ARBA00022448"/>
    </source>
</evidence>
<feature type="domain" description="Trimeric autotransporter adhesin YadA-like C-terminal membrane anchor" evidence="12">
    <location>
        <begin position="2235"/>
        <end position="2287"/>
    </location>
</feature>
<comment type="similarity">
    <text evidence="3">Belongs to the autotransporter-2 (AT-2) (TC 1.B.40) family.</text>
</comment>
<dbReference type="RefSeq" id="WP_063514359.1">
    <property type="nucleotide sequence ID" value="NZ_CP011158.1"/>
</dbReference>
<feature type="domain" description="Trimeric autotransporter adhesin YadA-like stalk" evidence="14">
    <location>
        <begin position="1799"/>
        <end position="1837"/>
    </location>
</feature>
<evidence type="ECO:0000313" key="19">
    <source>
        <dbReference type="Proteomes" id="UP000255102"/>
    </source>
</evidence>
<gene>
    <name evidence="16" type="ORF">MOVS_07110</name>
    <name evidence="17" type="ORF">NCTC11227_01490</name>
</gene>
<feature type="domain" description="Trimeric autotransporter adhesin YadA-like head" evidence="13">
    <location>
        <begin position="364"/>
        <end position="379"/>
    </location>
</feature>
<evidence type="ECO:0000313" key="18">
    <source>
        <dbReference type="Proteomes" id="UP000076765"/>
    </source>
</evidence>
<keyword evidence="6" id="KW-0812">Transmembrane</keyword>
<keyword evidence="10" id="KW-0998">Cell outer membrane</keyword>
<evidence type="ECO:0000259" key="15">
    <source>
        <dbReference type="Pfam" id="PF13018"/>
    </source>
</evidence>
<dbReference type="EMBL" id="CP011158">
    <property type="protein sequence ID" value="ANB91781.1"/>
    <property type="molecule type" value="Genomic_DNA"/>
</dbReference>
<evidence type="ECO:0000259" key="13">
    <source>
        <dbReference type="Pfam" id="PF05658"/>
    </source>
</evidence>
<feature type="domain" description="ESPR" evidence="15">
    <location>
        <begin position="1"/>
        <end position="48"/>
    </location>
</feature>
<reference evidence="17 19" key="2">
    <citation type="submission" date="2018-06" db="EMBL/GenBank/DDBJ databases">
        <authorList>
            <consortium name="Pathogen Informatics"/>
            <person name="Doyle S."/>
        </authorList>
    </citation>
    <scope>NUCLEOTIDE SEQUENCE [LARGE SCALE GENOMIC DNA]</scope>
    <source>
        <strain evidence="17 19">NCTC11227</strain>
    </source>
</reference>
<dbReference type="Gene3D" id="3.90.1780.10">
    <property type="entry name" value="Trimeric adhesin"/>
    <property type="match status" value="5"/>
</dbReference>
<comment type="subcellular location">
    <subcellularLocation>
        <location evidence="2">Cell outer membrane</location>
    </subcellularLocation>
    <subcellularLocation>
        <location evidence="1">Cell surface</location>
    </subcellularLocation>
</comment>
<dbReference type="InterPro" id="IPR024973">
    <property type="entry name" value="ESPR"/>
</dbReference>
<organism evidence="17 19">
    <name type="scientific">Moraxella ovis</name>
    <dbReference type="NCBI Taxonomy" id="29433"/>
    <lineage>
        <taxon>Bacteria</taxon>
        <taxon>Pseudomonadati</taxon>
        <taxon>Pseudomonadota</taxon>
        <taxon>Gammaproteobacteria</taxon>
        <taxon>Moraxellales</taxon>
        <taxon>Moraxellaceae</taxon>
        <taxon>Moraxella</taxon>
    </lineage>
</organism>
<evidence type="ECO:0000256" key="11">
    <source>
        <dbReference type="SAM" id="MobiDB-lite"/>
    </source>
</evidence>
<dbReference type="Proteomes" id="UP000255102">
    <property type="component" value="Unassembled WGS sequence"/>
</dbReference>
<dbReference type="Gene3D" id="1.20.5.170">
    <property type="match status" value="1"/>
</dbReference>
<feature type="domain" description="Trimeric autotransporter adhesin YadA-like head" evidence="13">
    <location>
        <begin position="1142"/>
        <end position="1166"/>
    </location>
</feature>
<dbReference type="InterPro" id="IPR045584">
    <property type="entry name" value="Pilin-like"/>
</dbReference>
<dbReference type="GO" id="GO:0009279">
    <property type="term" value="C:cell outer membrane"/>
    <property type="evidence" value="ECO:0007669"/>
    <property type="project" value="UniProtKB-SubCell"/>
</dbReference>
<feature type="domain" description="Trimeric autotransporter adhesin YadA-like stalk" evidence="14">
    <location>
        <begin position="1245"/>
        <end position="1268"/>
    </location>
</feature>
<dbReference type="KEGG" id="moi:MOVS_07110"/>
<evidence type="ECO:0000256" key="5">
    <source>
        <dbReference type="ARBA" id="ARBA00022452"/>
    </source>
</evidence>
<evidence type="ECO:0000259" key="14">
    <source>
        <dbReference type="Pfam" id="PF05662"/>
    </source>
</evidence>
<evidence type="ECO:0000259" key="12">
    <source>
        <dbReference type="Pfam" id="PF03895"/>
    </source>
</evidence>
<feature type="domain" description="Trimeric autotransporter adhesin YadA-like head" evidence="13">
    <location>
        <begin position="90"/>
        <end position="111"/>
    </location>
</feature>
<dbReference type="Gene3D" id="6.10.250.2040">
    <property type="match status" value="1"/>
</dbReference>
<evidence type="ECO:0000256" key="6">
    <source>
        <dbReference type="ARBA" id="ARBA00022692"/>
    </source>
</evidence>
<keyword evidence="18" id="KW-1185">Reference proteome</keyword>
<feature type="compositionally biased region" description="Acidic residues" evidence="11">
    <location>
        <begin position="1008"/>
        <end position="1020"/>
    </location>
</feature>
<evidence type="ECO:0000256" key="3">
    <source>
        <dbReference type="ARBA" id="ARBA00005848"/>
    </source>
</evidence>
<dbReference type="InterPro" id="IPR037174">
    <property type="entry name" value="Trimeric_adhesin"/>
</dbReference>
<feature type="domain" description="Trimeric autotransporter adhesin YadA-like head" evidence="13">
    <location>
        <begin position="339"/>
        <end position="360"/>
    </location>
</feature>
<dbReference type="EMBL" id="UGPW01000001">
    <property type="protein sequence ID" value="STY87479.1"/>
    <property type="molecule type" value="Genomic_DNA"/>
</dbReference>
<evidence type="ECO:0000256" key="9">
    <source>
        <dbReference type="ARBA" id="ARBA00023136"/>
    </source>
</evidence>
<dbReference type="InterPro" id="IPR005594">
    <property type="entry name" value="YadA_C"/>
</dbReference>
<keyword evidence="8" id="KW-0653">Protein transport</keyword>
<dbReference type="Pfam" id="PF13018">
    <property type="entry name" value="ESPR"/>
    <property type="match status" value="1"/>
</dbReference>
<evidence type="ECO:0000256" key="1">
    <source>
        <dbReference type="ARBA" id="ARBA00004241"/>
    </source>
</evidence>
<dbReference type="Pfam" id="PF05658">
    <property type="entry name" value="YadA_head"/>
    <property type="match status" value="9"/>
</dbReference>
<feature type="domain" description="Trimeric autotransporter adhesin YadA-like stalk" evidence="14">
    <location>
        <begin position="611"/>
        <end position="634"/>
    </location>
</feature>
<keyword evidence="5" id="KW-1134">Transmembrane beta strand</keyword>
<reference evidence="16 18" key="1">
    <citation type="submission" date="2015-04" db="EMBL/GenBank/DDBJ databases">
        <authorList>
            <person name="Calcutt M.J."/>
            <person name="Foecking M.F."/>
        </authorList>
    </citation>
    <scope>NUCLEOTIDE SEQUENCE [LARGE SCALE GENOMIC DNA]</scope>
    <source>
        <strain evidence="16 18">199/55</strain>
    </source>
</reference>
<feature type="domain" description="Trimeric autotransporter adhesin YadA-like head" evidence="13">
    <location>
        <begin position="263"/>
        <end position="287"/>
    </location>
</feature>
<dbReference type="STRING" id="29433.MOVS_07110"/>
<dbReference type="GO" id="GO:0015031">
    <property type="term" value="P:protein transport"/>
    <property type="evidence" value="ECO:0007669"/>
    <property type="project" value="UniProtKB-KW"/>
</dbReference>
<dbReference type="Gene3D" id="3.30.1300.30">
    <property type="entry name" value="GSPII I/J protein-like"/>
    <property type="match status" value="1"/>
</dbReference>
<sequence length="2291" mass="232973">MNSIYKIVFNKATGTYQAVAEFAKSHTRAGGVVGSKSASRSRSILAALPLSLLALSVGEAMANNGSLEKYIKININGSNMSDAAAQNGKAIAVGPNAKANAPNTVVIGADATAGEQYDAVIIGAGAKSGKLGRGNYVYYYHYHYENPLSTYPVVSKIGDAGFLGEISKTSESSDQKVTSSVVAIGTNTEAKGGGVAVGHGAMSTVGEGKRGLGVAVGAASRSIDGGVAIGPATEAVGLNTVAVGRQAVANGKASQAYGATSAAEGVKTIAMGQSAHAKGDRSIAIGASGGNSTEKYDAITNTMAEAEDSIAFGTHTRTGRGANKAIAIGKNTEVARNAISGVAIGDTAKTSKTNGIALGNTAKAEGVTSTAIGTTAKASRFGAQAIGFVATADGLGSQAIGMASKANKRAATALGFGAVADGIGSQAIGAHAIAKGLHTQAIGADARALAANATAVGHLASAKGESAAAFGHMAKADKRHATATGAFAKAQAKDATALGAHAQVTKIADHGSALGAFSRVTTKDGVALGAHSLADRKHLESARVAIAAEGAKAKDNQVYSPLLPYMIENTKLNGLEGDKQRKLKAFNEGIENTVKGEYGAVSVGTSNGTRQIINVAAGSEDSDAVNVAQLKALAGTPIIFEADQNGKVIVNLGDRLPLKGKENGGITTSADLKTNGLTIEVKPDSMKGVEVGAGGVAVKIDTDKGVKFGGDGKIEVNLAPNKGLEFDQANGNGKGIAVKAGDGIEVNAKGVNAKPNKAKGVTVDDQGIAVNIHDEGGLKFEGDQGISIKLKDGDNPLFVDGDGLTLKHDNSLEVKGDELSVKLKDKGGIINNGQGLEIDPDNTTVQIKDGKVSAKTTTLTPNQGTGKIEAPNGGNENALVTAGDIAKAINQSGFTLKNSASTGGLSVGSSELIKPGDEVTMQAGKNIMIAQAGGLIDIATKDRVEFLEVQLGYGQTGPRLTDDGEGNLWISNSHGGAAKIGNVARGEFDDEAVNVEQLTEAQAKYFADEDSTPPQGEDETTVGATAATSKEFAKSVDNGVIGIKGGKTGDNDEDKNITTTINTADNTLQVALNPDVKGLTSIQFAEGEGVKVGDDVTFATENATAVGRGAVAFGEDTSAFGNSALAIAPGAQAVGARAKAWGIDAQALGPNAQALANNAQAIGANSRVIVDGGVALGAYSIADRVVTQDPITYNQNANVEFGEVYTPVPDGVSSPAAQLANQAIKDTVKGTLGAVSVGDDENTRQIINVAAGSEDTDAVNVAQLRALSELPMSFNADFGDAIERRLGETLTIHGRDNSVYTVTNGQDKAIEIGVRANEAMGVQITPGGVAVKLEKDANNPLQFGNKGGLELKVDANTLAVDNNTNVLGGDKKLKVKLADKGGITTKTDGDKNSNGLKVDVDNTTVQINEAGKVAAKTTTLTPNQGTGKIDAPNEGDKNALITAGDVANAINNSGFTLQANGKDGKLVKAGDKVNFIDGNFTNVTLEAGENGQANTIKVDVNAQGVVEKAQLPVVYTDAAGNKLTLKNGKFIGKDGKEVDPADVIVSINNGKGSTTQPTNLANVAGSLAPTYNVGDMIVGPNGRLTTNPIFDATKEQAAPQGQQLANIYNNAATVGDVLNAGFNLQANGKAADFVKAYDTVNFVNGAGTTAVVDTDGKTSTIKYDVNVDGDTITTKTDPNDPTKTVITANTTPLADADNDGKVDAPTAPNALVTANTVADAINNSGFTLKANGEAGKLIKAGDTISINQGDNIKVTQDENGNLTVATKQDVAFETVKVGDTLKVGDVIINQDGINAGNQKVTNVADGNISKGSKDAVNGGQIYQLKADLTKGINAAKTEVEGEGFAEVTSKVGSNGQTIYTVNVAKAAPATVDASGKLNIQGADGNKVLSAADTINAINNSGFTLKANGEDGKLVKAGDAVSINQGNNTRVFQDDNGNIVVETKDDVAFETVKVGDVLKVGNITITPDGISAAGTKVTNVADGTNNQDAVNVSQLNKAKAAATTEVKAGNNVSIDSTKGAQGQDIYTISAKDRSAKVVAKAQGLIAVETGDTTDIDGAQTTSYTVDLTDKAKEDIAKGVKALNKVDSQGLTFKADNGSTDARKLGDTLNVKGDNKNITTKAAGDAIEVQLKSDITVDSVTAGNSKLDTTGLTINAATPANTVSLTAQGLNNGGQRITNVAPGVKNTDAVNVSQLKGITQNIYNDINYANNRIGQVDREAKAGIASAMAFEEAPFVPGKWTYAVGAAHYGGEQAVAATLRKTADNGRWAFSGGISAASEGDTGFRIGVSGVID</sequence>
<feature type="domain" description="Trimeric autotransporter adhesin YadA-like head" evidence="13">
    <location>
        <begin position="462"/>
        <end position="488"/>
    </location>
</feature>
<evidence type="ECO:0000313" key="16">
    <source>
        <dbReference type="EMBL" id="ANB91781.1"/>
    </source>
</evidence>
<dbReference type="Gene3D" id="2.150.10.10">
    <property type="entry name" value="Serralysin-like metalloprotease, C-terminal"/>
    <property type="match status" value="5"/>
</dbReference>
<feature type="domain" description="Trimeric autotransporter adhesin YadA-like head" evidence="13">
    <location>
        <begin position="435"/>
        <end position="458"/>
    </location>
</feature>
<dbReference type="SUPFAM" id="SSF101999">
    <property type="entry name" value="Trimeric adhesin"/>
    <property type="match status" value="1"/>
</dbReference>
<dbReference type="CDD" id="cd12820">
    <property type="entry name" value="LbR_YadA-like"/>
    <property type="match status" value="3"/>
</dbReference>
<evidence type="ECO:0000313" key="17">
    <source>
        <dbReference type="EMBL" id="STY87479.1"/>
    </source>
</evidence>
<feature type="domain" description="Trimeric autotransporter adhesin YadA-like head" evidence="13">
    <location>
        <begin position="1101"/>
        <end position="1124"/>
    </location>
</feature>
<evidence type="ECO:0000256" key="7">
    <source>
        <dbReference type="ARBA" id="ARBA00022729"/>
    </source>
</evidence>
<feature type="domain" description="Trimeric autotransporter adhesin YadA-like stalk" evidence="14">
    <location>
        <begin position="1975"/>
        <end position="2015"/>
    </location>
</feature>
<dbReference type="InterPro" id="IPR008640">
    <property type="entry name" value="Adhesin_Head_dom"/>
</dbReference>
<dbReference type="InterPro" id="IPR011049">
    <property type="entry name" value="Serralysin-like_metalloprot_C"/>
</dbReference>
<feature type="domain" description="Trimeric autotransporter adhesin YadA-like stalk" evidence="14">
    <location>
        <begin position="2174"/>
        <end position="2213"/>
    </location>
</feature>
<dbReference type="Proteomes" id="UP000076765">
    <property type="component" value="Chromosome"/>
</dbReference>
<evidence type="ECO:0000256" key="8">
    <source>
        <dbReference type="ARBA" id="ARBA00022927"/>
    </source>
</evidence>
<protein>
    <submittedName>
        <fullName evidence="17">Haemagglutinin</fullName>
    </submittedName>
</protein>